<accession>H6X490</accession>
<evidence type="ECO:0000313" key="1">
    <source>
        <dbReference type="EMBL" id="AFA44556.1"/>
    </source>
</evidence>
<keyword evidence="2" id="KW-1185">Reference proteome</keyword>
<dbReference type="EMBL" id="JQ513383">
    <property type="protein sequence ID" value="AFA44556.1"/>
    <property type="molecule type" value="Genomic_DNA"/>
</dbReference>
<dbReference type="RefSeq" id="YP_007007438.1">
    <property type="nucleotide sequence ID" value="NC_019526.1"/>
</dbReference>
<name>H6X490_9CAUD</name>
<dbReference type="KEGG" id="vg:14012871"/>
<organism evidence="1 2">
    <name type="scientific">Klebsiella phage vB_KleM_RaK2</name>
    <dbReference type="NCBI Taxonomy" id="1147094"/>
    <lineage>
        <taxon>Viruses</taxon>
        <taxon>Duplodnaviria</taxon>
        <taxon>Heunggongvirae</taxon>
        <taxon>Uroviricota</taxon>
        <taxon>Caudoviricetes</taxon>
        <taxon>Alcyoneusvirus</taxon>
        <taxon>Alcyoneusvirus RaK2</taxon>
    </lineage>
</organism>
<dbReference type="GeneID" id="14012871"/>
<proteinExistence type="predicted"/>
<reference evidence="1 2" key="1">
    <citation type="journal article" date="2012" name="J. Virol.">
        <title>Genome of Klebsiella sp.-Infecting Bacteriophage vB_KleM_RaK2.</title>
        <authorList>
            <person name="Simoliunas E."/>
            <person name="Kaliniene L."/>
            <person name="Truncaite L."/>
            <person name="Klausa V."/>
            <person name="Zajanckauskaite A."/>
            <person name="Meskys R."/>
        </authorList>
    </citation>
    <scope>NUCLEOTIDE SEQUENCE [LARGE SCALE GENOMIC DNA]</scope>
</reference>
<gene>
    <name evidence="1" type="ORF">RaK2_00283</name>
</gene>
<evidence type="ECO:0000313" key="2">
    <source>
        <dbReference type="Proteomes" id="UP000007524"/>
    </source>
</evidence>
<dbReference type="Proteomes" id="UP000007524">
    <property type="component" value="Segment"/>
</dbReference>
<sequence length="60" mass="6887">MKNIIKKDSGGYSVVLNGIIIGDATTMKEARNMIAQYKRKLKYSNLVHKYTKFSNDFKSK</sequence>
<protein>
    <submittedName>
        <fullName evidence="1">Uncharacterized protein</fullName>
    </submittedName>
</protein>